<proteinExistence type="predicted"/>
<reference evidence="1 2" key="1">
    <citation type="submission" date="2022-12" db="EMBL/GenBank/DDBJ databases">
        <title>Metagenome assembled genome from gulf of manar.</title>
        <authorList>
            <person name="Kohli P."/>
            <person name="Pk S."/>
            <person name="Venkata Ramana C."/>
            <person name="Sasikala C."/>
        </authorList>
    </citation>
    <scope>NUCLEOTIDE SEQUENCE [LARGE SCALE GENOMIC DNA]</scope>
    <source>
        <strain evidence="1">JB008</strain>
    </source>
</reference>
<dbReference type="Proteomes" id="UP001221217">
    <property type="component" value="Unassembled WGS sequence"/>
</dbReference>
<accession>A0AAJ1MI73</accession>
<sequence length="63" mass="7083">MYRTFYSIIPQETCVSAELQLPATIPVPGEYDLLIKIEAISVNPVDFKIRQTAAENTILESLK</sequence>
<protein>
    <submittedName>
        <fullName evidence="1">Uncharacterized protein</fullName>
    </submittedName>
</protein>
<evidence type="ECO:0000313" key="1">
    <source>
        <dbReference type="EMBL" id="MDC7225167.1"/>
    </source>
</evidence>
<dbReference type="InterPro" id="IPR011032">
    <property type="entry name" value="GroES-like_sf"/>
</dbReference>
<gene>
    <name evidence="1" type="ORF">PQJ61_00220</name>
</gene>
<comment type="caution">
    <text evidence="1">The sequence shown here is derived from an EMBL/GenBank/DDBJ whole genome shotgun (WGS) entry which is preliminary data.</text>
</comment>
<name>A0AAJ1MI73_9SPIO</name>
<dbReference type="Gene3D" id="3.90.180.10">
    <property type="entry name" value="Medium-chain alcohol dehydrogenases, catalytic domain"/>
    <property type="match status" value="1"/>
</dbReference>
<dbReference type="AlphaFoldDB" id="A0AAJ1MI73"/>
<dbReference type="SUPFAM" id="SSF50129">
    <property type="entry name" value="GroES-like"/>
    <property type="match status" value="1"/>
</dbReference>
<dbReference type="EMBL" id="JAQQAL010000002">
    <property type="protein sequence ID" value="MDC7225167.1"/>
    <property type="molecule type" value="Genomic_DNA"/>
</dbReference>
<evidence type="ECO:0000313" key="2">
    <source>
        <dbReference type="Proteomes" id="UP001221217"/>
    </source>
</evidence>
<organism evidence="1 2">
    <name type="scientific">Candidatus Thalassospirochaeta sargassi</name>
    <dbReference type="NCBI Taxonomy" id="3119039"/>
    <lineage>
        <taxon>Bacteria</taxon>
        <taxon>Pseudomonadati</taxon>
        <taxon>Spirochaetota</taxon>
        <taxon>Spirochaetia</taxon>
        <taxon>Spirochaetales</taxon>
        <taxon>Spirochaetaceae</taxon>
        <taxon>Candidatus Thalassospirochaeta</taxon>
    </lineage>
</organism>